<dbReference type="InterPro" id="IPR000801">
    <property type="entry name" value="Esterase-like"/>
</dbReference>
<dbReference type="InterPro" id="IPR029058">
    <property type="entry name" value="AB_hydrolase_fold"/>
</dbReference>
<dbReference type="PANTHER" id="PTHR48098:SF1">
    <property type="entry name" value="DIACYLGLYCEROL ACYLTRANSFERASE_MYCOLYLTRANSFERASE AG85A"/>
    <property type="match status" value="1"/>
</dbReference>
<proteinExistence type="predicted"/>
<sequence>MKRIAAKKSPRSHATRRMSASVLALPLAAALALPLAPSAAAQDDQPAPNPNSIGNYLDPQSIPERVPQSVENQNLPGLPDGVSVDRVEWLTDRMVNVFINSKAMPEHPVKVQILLARDWYSQPDKTFPSVWALDGLRARDDESGWMLSTNIAQFYADKNINVVLPVGGYASFYTDWDQQPEPGVTYNWETFLTKELPAVLREGWRTNEQRALTGLSMSGTAAVNLAAHNPGMFQFVGSFSGYLDITSPGMPFAIGYAVKDGSGYDAQKMWGPYGSQRWKDNDPKLNVGKLKDTTVYVSAGNGNAGAYDRQGPIPGYPENPAAFGLEALSRMTADSFVNAANQAGVQTITKFRPSGTHDWPYWQYEMTQAWPYMAKTFGLGDDETGTTCAPKGDIAKKADEVSAELGTCLSDEYDAKDGGKVQDFRNGRVWWKPGTGAHATWGRISARYSEMGGADSWLGYPTSEEHTIAGGRGRFVSFEHGNIYWTPETGAVAVKSDIIDSWGQTGWENGPLGFPIEPVTDIDGGQWQKFENGVILRKDGKVNYVQGAIAAKYVGDGGPSKSGLGFPTTGEISVNGGKFTEFEHGNIYWSGDTGAHSLSRGDIFKAWGEEDYEQVRYGFPVEDESDIPGGGRVVKFQHGEIRQINGKIEKN</sequence>
<dbReference type="EMBL" id="DQID01000338">
    <property type="protein sequence ID" value="HCT15718.1"/>
    <property type="molecule type" value="Genomic_DNA"/>
</dbReference>
<feature type="chain" id="PRO_5039340064" description="Trehalose O-mycolyltransferase" evidence="2">
    <location>
        <begin position="42"/>
        <end position="651"/>
    </location>
</feature>
<name>A0A3D4T2F8_9CORY</name>
<protein>
    <recommendedName>
        <fullName evidence="5">Trehalose O-mycolyltransferase</fullName>
    </recommendedName>
</protein>
<feature type="signal peptide" evidence="2">
    <location>
        <begin position="1"/>
        <end position="41"/>
    </location>
</feature>
<dbReference type="Proteomes" id="UP000261739">
    <property type="component" value="Unassembled WGS sequence"/>
</dbReference>
<comment type="caution">
    <text evidence="3">The sequence shown here is derived from an EMBL/GenBank/DDBJ whole genome shotgun (WGS) entry which is preliminary data.</text>
</comment>
<dbReference type="GO" id="GO:0016747">
    <property type="term" value="F:acyltransferase activity, transferring groups other than amino-acyl groups"/>
    <property type="evidence" value="ECO:0007669"/>
    <property type="project" value="TreeGrafter"/>
</dbReference>
<dbReference type="InterPro" id="IPR050583">
    <property type="entry name" value="Mycobacterial_A85_antigen"/>
</dbReference>
<dbReference type="InterPro" id="IPR013207">
    <property type="entry name" value="LGFP"/>
</dbReference>
<evidence type="ECO:0008006" key="5">
    <source>
        <dbReference type="Google" id="ProtNLM"/>
    </source>
</evidence>
<dbReference type="STRING" id="863239.GCA_000213935_01419"/>
<reference evidence="3 4" key="1">
    <citation type="journal article" date="2018" name="Nat. Biotechnol.">
        <title>A standardized bacterial taxonomy based on genome phylogeny substantially revises the tree of life.</title>
        <authorList>
            <person name="Parks D.H."/>
            <person name="Chuvochina M."/>
            <person name="Waite D.W."/>
            <person name="Rinke C."/>
            <person name="Skarshewski A."/>
            <person name="Chaumeil P.A."/>
            <person name="Hugenholtz P."/>
        </authorList>
    </citation>
    <scope>NUCLEOTIDE SEQUENCE [LARGE SCALE GENOMIC DNA]</scope>
    <source>
        <strain evidence="3">UBA11247</strain>
    </source>
</reference>
<gene>
    <name evidence="3" type="ORF">DIW82_13290</name>
</gene>
<dbReference type="Gene3D" id="3.40.50.1820">
    <property type="entry name" value="alpha/beta hydrolase"/>
    <property type="match status" value="1"/>
</dbReference>
<dbReference type="SUPFAM" id="SSF53474">
    <property type="entry name" value="alpha/beta-Hydrolases"/>
    <property type="match status" value="1"/>
</dbReference>
<feature type="region of interest" description="Disordered" evidence="1">
    <location>
        <begin position="37"/>
        <end position="62"/>
    </location>
</feature>
<dbReference type="Pfam" id="PF00756">
    <property type="entry name" value="Esterase"/>
    <property type="match status" value="1"/>
</dbReference>
<evidence type="ECO:0000256" key="2">
    <source>
        <dbReference type="SAM" id="SignalP"/>
    </source>
</evidence>
<feature type="compositionally biased region" description="Low complexity" evidence="1">
    <location>
        <begin position="37"/>
        <end position="46"/>
    </location>
</feature>
<evidence type="ECO:0000313" key="3">
    <source>
        <dbReference type="EMBL" id="HCT15718.1"/>
    </source>
</evidence>
<accession>A0A3D4T2F8</accession>
<evidence type="ECO:0000256" key="1">
    <source>
        <dbReference type="SAM" id="MobiDB-lite"/>
    </source>
</evidence>
<dbReference type="PANTHER" id="PTHR48098">
    <property type="entry name" value="ENTEROCHELIN ESTERASE-RELATED"/>
    <property type="match status" value="1"/>
</dbReference>
<dbReference type="AlphaFoldDB" id="A0A3D4T2F8"/>
<keyword evidence="2" id="KW-0732">Signal</keyword>
<dbReference type="Pfam" id="PF08310">
    <property type="entry name" value="LGFP"/>
    <property type="match status" value="4"/>
</dbReference>
<evidence type="ECO:0000313" key="4">
    <source>
        <dbReference type="Proteomes" id="UP000261739"/>
    </source>
</evidence>
<organism evidence="3 4">
    <name type="scientific">Corynebacterium nuruki</name>
    <dbReference type="NCBI Taxonomy" id="1032851"/>
    <lineage>
        <taxon>Bacteria</taxon>
        <taxon>Bacillati</taxon>
        <taxon>Actinomycetota</taxon>
        <taxon>Actinomycetes</taxon>
        <taxon>Mycobacteriales</taxon>
        <taxon>Corynebacteriaceae</taxon>
        <taxon>Corynebacterium</taxon>
    </lineage>
</organism>